<dbReference type="AlphaFoldDB" id="W1IYZ1"/>
<reference evidence="2" key="1">
    <citation type="submission" date="2013-11" db="EMBL/GenBank/DDBJ databases">
        <title>Draft genome sequence and annotation of the entomopathogenic bacteria, Xenorhabdus cabanillasi strain JM26 and Xenorhabdus szentirmai strain DSM 16338.</title>
        <authorList>
            <person name="Gualtieri M."/>
            <person name="Ogier J.C."/>
            <person name="Pages S."/>
            <person name="Givaudan A."/>
            <person name="Gaudriault S."/>
        </authorList>
    </citation>
    <scope>NUCLEOTIDE SEQUENCE [LARGE SCALE GENOMIC DNA]</scope>
    <source>
        <strain evidence="2">DSM 16338</strain>
    </source>
</reference>
<evidence type="ECO:0000313" key="2">
    <source>
        <dbReference type="EMBL" id="CDL83679.1"/>
    </source>
</evidence>
<accession>W1IYZ1</accession>
<protein>
    <submittedName>
        <fullName evidence="2">Uncharacterized protein</fullName>
    </submittedName>
</protein>
<dbReference type="OrthoDB" id="9922654at2"/>
<gene>
    <name evidence="2" type="ORF">XSR1_350021</name>
</gene>
<evidence type="ECO:0000313" key="3">
    <source>
        <dbReference type="Proteomes" id="UP000019202"/>
    </source>
</evidence>
<dbReference type="Proteomes" id="UP000019202">
    <property type="component" value="Unassembled WGS sequence"/>
</dbReference>
<feature type="transmembrane region" description="Helical" evidence="1">
    <location>
        <begin position="21"/>
        <end position="39"/>
    </location>
</feature>
<keyword evidence="1" id="KW-0812">Transmembrane</keyword>
<keyword evidence="3" id="KW-1185">Reference proteome</keyword>
<organism evidence="2 3">
    <name type="scientific">Xenorhabdus szentirmaii DSM 16338</name>
    <dbReference type="NCBI Taxonomy" id="1427518"/>
    <lineage>
        <taxon>Bacteria</taxon>
        <taxon>Pseudomonadati</taxon>
        <taxon>Pseudomonadota</taxon>
        <taxon>Gammaproteobacteria</taxon>
        <taxon>Enterobacterales</taxon>
        <taxon>Morganellaceae</taxon>
        <taxon>Xenorhabdus</taxon>
    </lineage>
</organism>
<keyword evidence="1" id="KW-0472">Membrane</keyword>
<evidence type="ECO:0000256" key="1">
    <source>
        <dbReference type="SAM" id="Phobius"/>
    </source>
</evidence>
<proteinExistence type="predicted"/>
<comment type="caution">
    <text evidence="2">The sequence shown here is derived from an EMBL/GenBank/DDBJ whole genome shotgun (WGS) entry which is preliminary data.</text>
</comment>
<name>W1IYZ1_9GAMM</name>
<dbReference type="GeneID" id="97126670"/>
<sequence>MSNKFEHKVKIILTRDFILKKLLVGGALAAVITLTGNIATTSPNKNFNYNDCYSSGRTYTGLNGAVFVLYEVRPNYIFDSEFTDGKVHYSLQGVKPMTAHCGKGYVAYYEGKKI</sequence>
<dbReference type="RefSeq" id="WP_038239201.1">
    <property type="nucleotide sequence ID" value="NZ_CAWLWS010000094.1"/>
</dbReference>
<dbReference type="EMBL" id="CBXF010000094">
    <property type="protein sequence ID" value="CDL83679.1"/>
    <property type="molecule type" value="Genomic_DNA"/>
</dbReference>
<keyword evidence="1" id="KW-1133">Transmembrane helix</keyword>